<dbReference type="EMBL" id="WKMC01000010">
    <property type="protein sequence ID" value="MRZ51271.1"/>
    <property type="molecule type" value="Genomic_DNA"/>
</dbReference>
<proteinExistence type="predicted"/>
<dbReference type="RefSeq" id="WP_036633159.1">
    <property type="nucleotide sequence ID" value="NZ_JAHYOP010000003.1"/>
</dbReference>
<dbReference type="Proteomes" id="UP000441358">
    <property type="component" value="Unassembled WGS sequence"/>
</dbReference>
<evidence type="ECO:0008006" key="3">
    <source>
        <dbReference type="Google" id="ProtNLM"/>
    </source>
</evidence>
<sequence>MEIINLLDFTDRIELRNWLKANHNQAKSCWVITSRSKQPTYKCIPYIEVVEEALCFGWIDSTIKKLPDGRLVQRLSPRRKRSHWTELNKERCINLEDRGLGLMTDAGRQAFERAYSYEIVPKGSLMEEIIRKHDKELRPDLYK</sequence>
<protein>
    <recommendedName>
        <fullName evidence="3">Thymidylate synthase</fullName>
    </recommendedName>
</protein>
<organism evidence="1 2">
    <name type="scientific">Parabacteroides distasonis</name>
    <dbReference type="NCBI Taxonomy" id="823"/>
    <lineage>
        <taxon>Bacteria</taxon>
        <taxon>Pseudomonadati</taxon>
        <taxon>Bacteroidota</taxon>
        <taxon>Bacteroidia</taxon>
        <taxon>Bacteroidales</taxon>
        <taxon>Tannerellaceae</taxon>
        <taxon>Parabacteroides</taxon>
    </lineage>
</organism>
<evidence type="ECO:0000313" key="2">
    <source>
        <dbReference type="Proteomes" id="UP000441358"/>
    </source>
</evidence>
<name>A0A7K0HM84_PARDI</name>
<dbReference type="AlphaFoldDB" id="A0A7K0HM84"/>
<evidence type="ECO:0000313" key="1">
    <source>
        <dbReference type="EMBL" id="MRZ51271.1"/>
    </source>
</evidence>
<gene>
    <name evidence="1" type="ORF">GKD66_13770</name>
</gene>
<comment type="caution">
    <text evidence="1">The sequence shown here is derived from an EMBL/GenBank/DDBJ whole genome shotgun (WGS) entry which is preliminary data.</text>
</comment>
<reference evidence="1 2" key="1">
    <citation type="journal article" date="2019" name="Nat. Med.">
        <title>A library of human gut bacterial isolates paired with longitudinal multiomics data enables mechanistic microbiome research.</title>
        <authorList>
            <person name="Poyet M."/>
            <person name="Groussin M."/>
            <person name="Gibbons S.M."/>
            <person name="Avila-Pacheco J."/>
            <person name="Jiang X."/>
            <person name="Kearney S.M."/>
            <person name="Perrotta A.R."/>
            <person name="Berdy B."/>
            <person name="Zhao S."/>
            <person name="Lieberman T.D."/>
            <person name="Swanson P.K."/>
            <person name="Smith M."/>
            <person name="Roesemann S."/>
            <person name="Alexander J.E."/>
            <person name="Rich S.A."/>
            <person name="Livny J."/>
            <person name="Vlamakis H."/>
            <person name="Clish C."/>
            <person name="Bullock K."/>
            <person name="Deik A."/>
            <person name="Scott J."/>
            <person name="Pierce K.A."/>
            <person name="Xavier R.J."/>
            <person name="Alm E.J."/>
        </authorList>
    </citation>
    <scope>NUCLEOTIDE SEQUENCE [LARGE SCALE GENOMIC DNA]</scope>
    <source>
        <strain evidence="1 2">BIOML-A32</strain>
    </source>
</reference>
<accession>A0A7K0HM84</accession>